<evidence type="ECO:0000256" key="1">
    <source>
        <dbReference type="ARBA" id="ARBA00038240"/>
    </source>
</evidence>
<keyword evidence="3" id="KW-0418">Kinase</keyword>
<dbReference type="AlphaFoldDB" id="A0A1G7E514"/>
<dbReference type="GO" id="GO:0009088">
    <property type="term" value="P:threonine biosynthetic process"/>
    <property type="evidence" value="ECO:0007669"/>
    <property type="project" value="TreeGrafter"/>
</dbReference>
<organism evidence="3 4">
    <name type="scientific">Rhodobacter capsulatus</name>
    <name type="common">Rhodopseudomonas capsulata</name>
    <dbReference type="NCBI Taxonomy" id="1061"/>
    <lineage>
        <taxon>Bacteria</taxon>
        <taxon>Pseudomonadati</taxon>
        <taxon>Pseudomonadota</taxon>
        <taxon>Alphaproteobacteria</taxon>
        <taxon>Rhodobacterales</taxon>
        <taxon>Rhodobacter group</taxon>
        <taxon>Rhodobacter</taxon>
    </lineage>
</organism>
<dbReference type="GO" id="GO:0004413">
    <property type="term" value="F:homoserine kinase activity"/>
    <property type="evidence" value="ECO:0007669"/>
    <property type="project" value="TreeGrafter"/>
</dbReference>
<protein>
    <submittedName>
        <fullName evidence="3">Ser/Thr protein kinase RdoA involved in Cpx stress response, MazF antagonist</fullName>
    </submittedName>
</protein>
<gene>
    <name evidence="3" type="ORF">SAMN04244550_00657</name>
</gene>
<evidence type="ECO:0000313" key="4">
    <source>
        <dbReference type="Proteomes" id="UP000183812"/>
    </source>
</evidence>
<feature type="domain" description="Aminoglycoside phosphotransferase" evidence="2">
    <location>
        <begin position="45"/>
        <end position="260"/>
    </location>
</feature>
<dbReference type="SUPFAM" id="SSF56112">
    <property type="entry name" value="Protein kinase-like (PK-like)"/>
    <property type="match status" value="1"/>
</dbReference>
<dbReference type="InterPro" id="IPR011009">
    <property type="entry name" value="Kinase-like_dom_sf"/>
</dbReference>
<sequence>MMEDAAAYEIAAEAQRAWLCRGAPLQLIWRSENIVFGTILPSGTKAALRLHRPGYQDAPAIAAELAWSARLCDAGVAVAEPIPAANGAWVVQARGLTFSCLRWIEGRPLGEAVAPLENSAVLARAGDFGALIADLHNATDAGACPEAFPRAGWAAEALLGETPRLGRFWEAPTLSPEESAILRAARDRALALLPRATDFGPIHADTLRSNVMVTRQGLRLIDFDDCGPGWRLYDLASALVQSWGDPLLPEHARRLVAGYRSRRQLTVNQLELLPLFLAVRAFVSAGWVVTRAPEDTRRQRAYAYRAVALARMLLDDGSPWGEIG</sequence>
<dbReference type="PANTHER" id="PTHR21064:SF6">
    <property type="entry name" value="AMINOGLYCOSIDE PHOSPHOTRANSFERASE DOMAIN-CONTAINING PROTEIN"/>
    <property type="match status" value="1"/>
</dbReference>
<name>A0A1G7E514_RHOCA</name>
<dbReference type="Gene3D" id="3.90.1200.10">
    <property type="match status" value="1"/>
</dbReference>
<dbReference type="InterPro" id="IPR002575">
    <property type="entry name" value="Aminoglycoside_PTrfase"/>
</dbReference>
<evidence type="ECO:0000313" key="3">
    <source>
        <dbReference type="EMBL" id="SDE58787.1"/>
    </source>
</evidence>
<accession>A0A1G7E514</accession>
<dbReference type="RefSeq" id="WP_074552816.1">
    <property type="nucleotide sequence ID" value="NZ_CP119563.1"/>
</dbReference>
<proteinExistence type="inferred from homology"/>
<evidence type="ECO:0000259" key="2">
    <source>
        <dbReference type="Pfam" id="PF01636"/>
    </source>
</evidence>
<dbReference type="Proteomes" id="UP000183812">
    <property type="component" value="Unassembled WGS sequence"/>
</dbReference>
<keyword evidence="3" id="KW-0808">Transferase</keyword>
<reference evidence="3 4" key="1">
    <citation type="submission" date="2016-10" db="EMBL/GenBank/DDBJ databases">
        <authorList>
            <person name="de Groot N.N."/>
        </authorList>
    </citation>
    <scope>NUCLEOTIDE SEQUENCE [LARGE SCALE GENOMIC DNA]</scope>
    <source>
        <strain evidence="4">DSM 938 / 37b4</strain>
    </source>
</reference>
<dbReference type="OrthoDB" id="241498at2"/>
<dbReference type="InterPro" id="IPR050249">
    <property type="entry name" value="Pseudomonas-type_ThrB"/>
</dbReference>
<comment type="similarity">
    <text evidence="1">Belongs to the pseudomonas-type ThrB family.</text>
</comment>
<dbReference type="EMBL" id="FNAY01000002">
    <property type="protein sequence ID" value="SDE58787.1"/>
    <property type="molecule type" value="Genomic_DNA"/>
</dbReference>
<dbReference type="PANTHER" id="PTHR21064">
    <property type="entry name" value="AMINOGLYCOSIDE PHOSPHOTRANSFERASE DOMAIN-CONTAINING PROTEIN-RELATED"/>
    <property type="match status" value="1"/>
</dbReference>
<dbReference type="Pfam" id="PF01636">
    <property type="entry name" value="APH"/>
    <property type="match status" value="1"/>
</dbReference>